<reference evidence="5" key="2">
    <citation type="submission" date="2020-09" db="EMBL/GenBank/DDBJ databases">
        <authorList>
            <person name="Sun Q."/>
            <person name="Ohkuma M."/>
        </authorList>
    </citation>
    <scope>NUCLEOTIDE SEQUENCE</scope>
    <source>
        <strain evidence="5">JCM 3313</strain>
    </source>
</reference>
<proteinExistence type="inferred from homology"/>
<dbReference type="Pfam" id="PF14011">
    <property type="entry name" value="ESX-1_EspG"/>
    <property type="match status" value="1"/>
</dbReference>
<dbReference type="EMBL" id="BMRG01000002">
    <property type="protein sequence ID" value="GGP44993.1"/>
    <property type="molecule type" value="Genomic_DNA"/>
</dbReference>
<evidence type="ECO:0000256" key="2">
    <source>
        <dbReference type="ARBA" id="ARBA00006411"/>
    </source>
</evidence>
<dbReference type="InterPro" id="IPR025734">
    <property type="entry name" value="EspG"/>
</dbReference>
<protein>
    <recommendedName>
        <fullName evidence="7">ESAT-6 protein secretion system EspG family protein</fullName>
    </recommendedName>
</protein>
<keyword evidence="3" id="KW-0963">Cytoplasm</keyword>
<comment type="caution">
    <text evidence="5">The sequence shown here is derived from an EMBL/GenBank/DDBJ whole genome shotgun (WGS) entry which is preliminary data.</text>
</comment>
<keyword evidence="6" id="KW-1185">Reference proteome</keyword>
<comment type="similarity">
    <text evidence="2">Belongs to the EspG family.</text>
</comment>
<evidence type="ECO:0000256" key="3">
    <source>
        <dbReference type="ARBA" id="ARBA00022490"/>
    </source>
</evidence>
<evidence type="ECO:0000313" key="5">
    <source>
        <dbReference type="EMBL" id="GGP44993.1"/>
    </source>
</evidence>
<gene>
    <name evidence="5" type="ORF">GCM10010185_15980</name>
</gene>
<comment type="subcellular location">
    <subcellularLocation>
        <location evidence="1">Cytoplasm</location>
    </subcellularLocation>
</comment>
<evidence type="ECO:0008006" key="7">
    <source>
        <dbReference type="Google" id="ProtNLM"/>
    </source>
</evidence>
<evidence type="ECO:0000313" key="6">
    <source>
        <dbReference type="Proteomes" id="UP000639606"/>
    </source>
</evidence>
<dbReference type="Proteomes" id="UP000639606">
    <property type="component" value="Unassembled WGS sequence"/>
</dbReference>
<reference evidence="5" key="1">
    <citation type="journal article" date="2014" name="Int. J. Syst. Evol. Microbiol.">
        <title>Complete genome sequence of Corynebacterium casei LMG S-19264T (=DSM 44701T), isolated from a smear-ripened cheese.</title>
        <authorList>
            <consortium name="US DOE Joint Genome Institute (JGI-PGF)"/>
            <person name="Walter F."/>
            <person name="Albersmeier A."/>
            <person name="Kalinowski J."/>
            <person name="Ruckert C."/>
        </authorList>
    </citation>
    <scope>NUCLEOTIDE SEQUENCE</scope>
    <source>
        <strain evidence="5">JCM 3313</strain>
    </source>
</reference>
<accession>A0A918EDK9</accession>
<sequence>MLSGRVVLPVASVYVAWQAEGLPGLHRALMVELDVDGEAIAEGDLDSGLAVFRGGWAALEQHGLARGRRVRDDFARALRLIAEASTEFYAFFNHGDEPTRSALVVVSGEDALRVVVTPDRRFAIEPVRADEAAQALIAALPEAPPGRGRMISLPADALSEKPTSQDEDGGSFLQANRPVTTPHQQQVQELRRLLAAPRLGGGQLYACRRDRHGNRVRSAAPVTYFDTPTGRYLHHRVEGNGGTWMTVQPADFTTMAGRLGALTTA</sequence>
<dbReference type="AlphaFoldDB" id="A0A918EDK9"/>
<organism evidence="5 6">
    <name type="scientific">Saccharothrix coeruleofusca</name>
    <dbReference type="NCBI Taxonomy" id="33919"/>
    <lineage>
        <taxon>Bacteria</taxon>
        <taxon>Bacillati</taxon>
        <taxon>Actinomycetota</taxon>
        <taxon>Actinomycetes</taxon>
        <taxon>Pseudonocardiales</taxon>
        <taxon>Pseudonocardiaceae</taxon>
        <taxon>Saccharothrix</taxon>
    </lineage>
</organism>
<keyword evidence="4" id="KW-0143">Chaperone</keyword>
<evidence type="ECO:0000256" key="4">
    <source>
        <dbReference type="ARBA" id="ARBA00023186"/>
    </source>
</evidence>
<name>A0A918EDK9_9PSEU</name>
<evidence type="ECO:0000256" key="1">
    <source>
        <dbReference type="ARBA" id="ARBA00004496"/>
    </source>
</evidence>